<comment type="caution">
    <text evidence="1">The sequence shown here is derived from an EMBL/GenBank/DDBJ whole genome shotgun (WGS) entry which is preliminary data.</text>
</comment>
<protein>
    <submittedName>
        <fullName evidence="1">Uncharacterized protein</fullName>
    </submittedName>
</protein>
<keyword evidence="2" id="KW-1185">Reference proteome</keyword>
<reference evidence="1 2" key="1">
    <citation type="journal article" date="2021" name="Hortic Res">
        <title>Chromosome-scale assembly of the Dendrobium chrysotoxum genome enhances the understanding of orchid evolution.</title>
        <authorList>
            <person name="Zhang Y."/>
            <person name="Zhang G.Q."/>
            <person name="Zhang D."/>
            <person name="Liu X.D."/>
            <person name="Xu X.Y."/>
            <person name="Sun W.H."/>
            <person name="Yu X."/>
            <person name="Zhu X."/>
            <person name="Wang Z.W."/>
            <person name="Zhao X."/>
            <person name="Zhong W.Y."/>
            <person name="Chen H."/>
            <person name="Yin W.L."/>
            <person name="Huang T."/>
            <person name="Niu S.C."/>
            <person name="Liu Z.J."/>
        </authorList>
    </citation>
    <scope>NUCLEOTIDE SEQUENCE [LARGE SCALE GENOMIC DNA]</scope>
    <source>
        <strain evidence="1">Lindl</strain>
    </source>
</reference>
<dbReference type="AlphaFoldDB" id="A0AAV7G0X2"/>
<dbReference type="Proteomes" id="UP000775213">
    <property type="component" value="Unassembled WGS sequence"/>
</dbReference>
<proteinExistence type="predicted"/>
<organism evidence="1 2">
    <name type="scientific">Dendrobium chrysotoxum</name>
    <name type="common">Orchid</name>
    <dbReference type="NCBI Taxonomy" id="161865"/>
    <lineage>
        <taxon>Eukaryota</taxon>
        <taxon>Viridiplantae</taxon>
        <taxon>Streptophyta</taxon>
        <taxon>Embryophyta</taxon>
        <taxon>Tracheophyta</taxon>
        <taxon>Spermatophyta</taxon>
        <taxon>Magnoliopsida</taxon>
        <taxon>Liliopsida</taxon>
        <taxon>Asparagales</taxon>
        <taxon>Orchidaceae</taxon>
        <taxon>Epidendroideae</taxon>
        <taxon>Malaxideae</taxon>
        <taxon>Dendrobiinae</taxon>
        <taxon>Dendrobium</taxon>
    </lineage>
</organism>
<dbReference type="EMBL" id="JAGFBR010000019">
    <property type="protein sequence ID" value="KAH0449162.1"/>
    <property type="molecule type" value="Genomic_DNA"/>
</dbReference>
<evidence type="ECO:0000313" key="1">
    <source>
        <dbReference type="EMBL" id="KAH0449162.1"/>
    </source>
</evidence>
<sequence length="92" mass="10668">MQSSPHPIEILLRGMIGYVASKRRCRDFRKEREMDRTRAAGIATQNNTKNKFLGRMSTIQELNTQSFLSFLYLIHVDHDQSALQGRNPQPLH</sequence>
<name>A0AAV7G0X2_DENCH</name>
<evidence type="ECO:0000313" key="2">
    <source>
        <dbReference type="Proteomes" id="UP000775213"/>
    </source>
</evidence>
<gene>
    <name evidence="1" type="ORF">IEQ34_022962</name>
</gene>
<accession>A0AAV7G0X2</accession>